<feature type="transmembrane region" description="Helical" evidence="1">
    <location>
        <begin position="200"/>
        <end position="217"/>
    </location>
</feature>
<comment type="caution">
    <text evidence="3">The sequence shown here is derived from an EMBL/GenBank/DDBJ whole genome shotgun (WGS) entry which is preliminary data.</text>
</comment>
<evidence type="ECO:0000259" key="2">
    <source>
        <dbReference type="Pfam" id="PF07589"/>
    </source>
</evidence>
<keyword evidence="1" id="KW-0812">Transmembrane</keyword>
<gene>
    <name evidence="3" type="ORF">SIL87_04465</name>
</gene>
<evidence type="ECO:0000256" key="1">
    <source>
        <dbReference type="SAM" id="Phobius"/>
    </source>
</evidence>
<dbReference type="InterPro" id="IPR013424">
    <property type="entry name" value="Ice-binding_C"/>
</dbReference>
<dbReference type="EMBL" id="JAWXYB010000018">
    <property type="protein sequence ID" value="MDX5930018.1"/>
    <property type="molecule type" value="Genomic_DNA"/>
</dbReference>
<keyword evidence="1" id="KW-1133">Transmembrane helix</keyword>
<keyword evidence="1" id="KW-0472">Membrane</keyword>
<keyword evidence="4" id="KW-1185">Reference proteome</keyword>
<dbReference type="Proteomes" id="UP001279553">
    <property type="component" value="Unassembled WGS sequence"/>
</dbReference>
<organism evidence="3 4">
    <name type="scientific">Acidiphilium acidophilum</name>
    <name type="common">Thiobacillus acidophilus</name>
    <dbReference type="NCBI Taxonomy" id="76588"/>
    <lineage>
        <taxon>Bacteria</taxon>
        <taxon>Pseudomonadati</taxon>
        <taxon>Pseudomonadota</taxon>
        <taxon>Alphaproteobacteria</taxon>
        <taxon>Acetobacterales</taxon>
        <taxon>Acidocellaceae</taxon>
        <taxon>Acidiphilium</taxon>
    </lineage>
</organism>
<evidence type="ECO:0000313" key="4">
    <source>
        <dbReference type="Proteomes" id="UP001279553"/>
    </source>
</evidence>
<protein>
    <submittedName>
        <fullName evidence="3">PEP-CTERM sorting domain-containing protein</fullName>
    </submittedName>
</protein>
<dbReference type="AlphaFoldDB" id="A0AAW9DNK7"/>
<dbReference type="RefSeq" id="WP_319612991.1">
    <property type="nucleotide sequence ID" value="NZ_JAWXYB010000018.1"/>
</dbReference>
<dbReference type="NCBIfam" id="TIGR02595">
    <property type="entry name" value="PEP_CTERM"/>
    <property type="match status" value="1"/>
</dbReference>
<evidence type="ECO:0000313" key="3">
    <source>
        <dbReference type="EMBL" id="MDX5930018.1"/>
    </source>
</evidence>
<feature type="domain" description="Ice-binding protein C-terminal" evidence="2">
    <location>
        <begin position="196"/>
        <end position="220"/>
    </location>
</feature>
<reference evidence="3 4" key="1">
    <citation type="submission" date="2023-11" db="EMBL/GenBank/DDBJ databases">
        <title>MicrobeMod: A computational toolkit for identifying prokaryotic methylation and restriction-modification with nanopore sequencing.</title>
        <authorList>
            <person name="Crits-Christoph A."/>
            <person name="Kang S.C."/>
            <person name="Lee H."/>
            <person name="Ostrov N."/>
        </authorList>
    </citation>
    <scope>NUCLEOTIDE SEQUENCE [LARGE SCALE GENOMIC DNA]</scope>
    <source>
        <strain evidence="3 4">DSMZ 700</strain>
    </source>
</reference>
<name>A0AAW9DNK7_ACIAO</name>
<proteinExistence type="predicted"/>
<dbReference type="Pfam" id="PF07589">
    <property type="entry name" value="PEP-CTERM"/>
    <property type="match status" value="1"/>
</dbReference>
<accession>A0AAW9DNK7</accession>
<sequence>MKLRSYLFRGLGFLALSVGGIAVANAGTMPTIFGGVYTSKTKLPFTLLDLGTGNGSGKQTVTSPFTVSGETISFVGNSGVYSGSKTGIAASPFGTSDENYLVAEPKAFHANPSNVTITFQSPQTTFDLIWGSVSSDNVLSFKTSAGQTIDGRQIFDAIPQLDGKSLNAYVSIGSLAPFTTVVVTTKSPFEFNPSTPVPEPGSLLLLGTGLMGLGLVLRKRKTRG</sequence>